<dbReference type="Proteomes" id="UP001057402">
    <property type="component" value="Chromosome 5"/>
</dbReference>
<organism evidence="1 2">
    <name type="scientific">Melastoma candidum</name>
    <dbReference type="NCBI Taxonomy" id="119954"/>
    <lineage>
        <taxon>Eukaryota</taxon>
        <taxon>Viridiplantae</taxon>
        <taxon>Streptophyta</taxon>
        <taxon>Embryophyta</taxon>
        <taxon>Tracheophyta</taxon>
        <taxon>Spermatophyta</taxon>
        <taxon>Magnoliopsida</taxon>
        <taxon>eudicotyledons</taxon>
        <taxon>Gunneridae</taxon>
        <taxon>Pentapetalae</taxon>
        <taxon>rosids</taxon>
        <taxon>malvids</taxon>
        <taxon>Myrtales</taxon>
        <taxon>Melastomataceae</taxon>
        <taxon>Melastomatoideae</taxon>
        <taxon>Melastomateae</taxon>
        <taxon>Melastoma</taxon>
    </lineage>
</organism>
<name>A0ACB9QUK7_9MYRT</name>
<evidence type="ECO:0000313" key="2">
    <source>
        <dbReference type="Proteomes" id="UP001057402"/>
    </source>
</evidence>
<reference evidence="2" key="1">
    <citation type="journal article" date="2023" name="Front. Plant Sci.">
        <title>Chromosomal-level genome assembly of Melastoma candidum provides insights into trichome evolution.</title>
        <authorList>
            <person name="Zhong Y."/>
            <person name="Wu W."/>
            <person name="Sun C."/>
            <person name="Zou P."/>
            <person name="Liu Y."/>
            <person name="Dai S."/>
            <person name="Zhou R."/>
        </authorList>
    </citation>
    <scope>NUCLEOTIDE SEQUENCE [LARGE SCALE GENOMIC DNA]</scope>
</reference>
<dbReference type="EMBL" id="CM042884">
    <property type="protein sequence ID" value="KAI4370314.1"/>
    <property type="molecule type" value="Genomic_DNA"/>
</dbReference>
<protein>
    <submittedName>
        <fullName evidence="1">Uncharacterized protein</fullName>
    </submittedName>
</protein>
<proteinExistence type="predicted"/>
<evidence type="ECO:0000313" key="1">
    <source>
        <dbReference type="EMBL" id="KAI4370314.1"/>
    </source>
</evidence>
<sequence length="212" mass="23588">MKLYSNYLSSCSHRVRIAIRFKGLAYEYVPVDFSIGEHLSPEYSEISPLNYVPTLVDDDGMSIADSLAIIIYLEEKYPQNPLLPTDPQKKAINLQVASIVSSSIQPLQVAIMKLPEDKVSRSEKLARINHHIGKGFYALEELLKGHAGIYATGDEVFLGDLFIAPQIHAAVHRFGVDMSQYPLLSRLNEAYNLIPCFQDSVPNKQPDAPAAT</sequence>
<gene>
    <name evidence="1" type="ORF">MLD38_018677</name>
</gene>
<accession>A0ACB9QUK7</accession>
<keyword evidence="2" id="KW-1185">Reference proteome</keyword>
<comment type="caution">
    <text evidence="1">The sequence shown here is derived from an EMBL/GenBank/DDBJ whole genome shotgun (WGS) entry which is preliminary data.</text>
</comment>